<keyword evidence="2" id="KW-1185">Reference proteome</keyword>
<sequence>MSMKKLTAVERDLALQQLMEGDTIQTVAEAFNVSRRTIDRLKAGKRITRGVSATRGKAVAVRLSATEAEALERLKTRHDFRSNSDALRALVRASSGILEFDPLVAARLEEVHGELRKIGVNVNQVALAANRGRVDLMKLHWGAITELRQTLPNLRRFLQGVVDEQRRRGVRLFEKWIEAERG</sequence>
<dbReference type="STRING" id="515897.SAMN05421849_2548"/>
<dbReference type="EMBL" id="FTPS01000004">
    <property type="protein sequence ID" value="SIT87070.1"/>
    <property type="molecule type" value="Genomic_DNA"/>
</dbReference>
<dbReference type="OrthoDB" id="7838543at2"/>
<proteinExistence type="predicted"/>
<evidence type="ECO:0000313" key="2">
    <source>
        <dbReference type="Proteomes" id="UP000192455"/>
    </source>
</evidence>
<dbReference type="Proteomes" id="UP000192455">
    <property type="component" value="Unassembled WGS sequence"/>
</dbReference>
<protein>
    <submittedName>
        <fullName evidence="1">Mobilisation protein (MobC)</fullName>
    </submittedName>
</protein>
<gene>
    <name evidence="1" type="ORF">SAMN05421849_2548</name>
</gene>
<reference evidence="1 2" key="1">
    <citation type="submission" date="2017-01" db="EMBL/GenBank/DDBJ databases">
        <authorList>
            <person name="Mah S.A."/>
            <person name="Swanson W.J."/>
            <person name="Moy G.W."/>
            <person name="Vacquier V.D."/>
        </authorList>
    </citation>
    <scope>NUCLEOTIDE SEQUENCE [LARGE SCALE GENOMIC DNA]</scope>
    <source>
        <strain evidence="1 2">DSM 21219</strain>
    </source>
</reference>
<dbReference type="AlphaFoldDB" id="A0A1R3XBY8"/>
<accession>A0A1R3XBY8</accession>
<name>A0A1R3XBY8_9RHOB</name>
<dbReference type="RefSeq" id="WP_076650426.1">
    <property type="nucleotide sequence ID" value="NZ_FTPS01000004.1"/>
</dbReference>
<organism evidence="1 2">
    <name type="scientific">Pontibaca methylaminivorans</name>
    <dbReference type="NCBI Taxonomy" id="515897"/>
    <lineage>
        <taxon>Bacteria</taxon>
        <taxon>Pseudomonadati</taxon>
        <taxon>Pseudomonadota</taxon>
        <taxon>Alphaproteobacteria</taxon>
        <taxon>Rhodobacterales</taxon>
        <taxon>Roseobacteraceae</taxon>
        <taxon>Pontibaca</taxon>
    </lineage>
</organism>
<evidence type="ECO:0000313" key="1">
    <source>
        <dbReference type="EMBL" id="SIT87070.1"/>
    </source>
</evidence>